<organism evidence="6 7">
    <name type="scientific">Persicobacter diffluens</name>
    <dbReference type="NCBI Taxonomy" id="981"/>
    <lineage>
        <taxon>Bacteria</taxon>
        <taxon>Pseudomonadati</taxon>
        <taxon>Bacteroidota</taxon>
        <taxon>Cytophagia</taxon>
        <taxon>Cytophagales</taxon>
        <taxon>Persicobacteraceae</taxon>
        <taxon>Persicobacter</taxon>
    </lineage>
</organism>
<dbReference type="InterPro" id="IPR036390">
    <property type="entry name" value="WH_DNA-bd_sf"/>
</dbReference>
<gene>
    <name evidence="6" type="ORF">PEDI_45350</name>
</gene>
<evidence type="ECO:0000313" key="7">
    <source>
        <dbReference type="Proteomes" id="UP001310022"/>
    </source>
</evidence>
<dbReference type="GO" id="GO:0005829">
    <property type="term" value="C:cytosol"/>
    <property type="evidence" value="ECO:0007669"/>
    <property type="project" value="TreeGrafter"/>
</dbReference>
<dbReference type="PROSITE" id="PS51063">
    <property type="entry name" value="HTH_CRP_2"/>
    <property type="match status" value="1"/>
</dbReference>
<dbReference type="InterPro" id="IPR000595">
    <property type="entry name" value="cNMP-bd_dom"/>
</dbReference>
<keyword evidence="2" id="KW-0238">DNA-binding</keyword>
<dbReference type="PANTHER" id="PTHR24567:SF26">
    <property type="entry name" value="REGULATORY PROTEIN YEIL"/>
    <property type="match status" value="1"/>
</dbReference>
<dbReference type="InterPro" id="IPR036388">
    <property type="entry name" value="WH-like_DNA-bd_sf"/>
</dbReference>
<keyword evidence="3" id="KW-0804">Transcription</keyword>
<dbReference type="SUPFAM" id="SSF51206">
    <property type="entry name" value="cAMP-binding domain-like"/>
    <property type="match status" value="1"/>
</dbReference>
<dbReference type="InterPro" id="IPR050397">
    <property type="entry name" value="Env_Response_Regulators"/>
</dbReference>
<dbReference type="GO" id="GO:0003700">
    <property type="term" value="F:DNA-binding transcription factor activity"/>
    <property type="evidence" value="ECO:0007669"/>
    <property type="project" value="TreeGrafter"/>
</dbReference>
<reference evidence="6 7" key="1">
    <citation type="submission" date="2021-12" db="EMBL/GenBank/DDBJ databases">
        <title>Genome sequencing of bacteria with rrn-lacking chromosome and rrn-plasmid.</title>
        <authorList>
            <person name="Anda M."/>
            <person name="Iwasaki W."/>
        </authorList>
    </citation>
    <scope>NUCLEOTIDE SEQUENCE [LARGE SCALE GENOMIC DNA]</scope>
    <source>
        <strain evidence="6 7">NBRC 15940</strain>
    </source>
</reference>
<evidence type="ECO:0000256" key="3">
    <source>
        <dbReference type="ARBA" id="ARBA00023163"/>
    </source>
</evidence>
<sequence length="215" mass="24480">MSEDLIIKNFSAVFEKPLLEEVLQIGAVKSVKAGELMMDIGDHIRSMPIIIDGTVKIVREDEEGNEVFLYYVNPKETCAMSLTCCLGNATSSIRATVEEDCKILFLPVQKMDEWMKKYASWRQFVIGSYQNRFEELLGAVDLLAFKKMDERLMTYLQERVKIKKSMELQITHGDIARDLGTSREVISRLLKALEKSGKIKLGRNRLVLIGQSLLV</sequence>
<accession>A0AAN4W268</accession>
<evidence type="ECO:0000313" key="6">
    <source>
        <dbReference type="EMBL" id="GJM63983.1"/>
    </source>
</evidence>
<dbReference type="InterPro" id="IPR012318">
    <property type="entry name" value="HTH_CRP"/>
</dbReference>
<proteinExistence type="predicted"/>
<evidence type="ECO:0000256" key="2">
    <source>
        <dbReference type="ARBA" id="ARBA00023125"/>
    </source>
</evidence>
<dbReference type="GO" id="GO:0003677">
    <property type="term" value="F:DNA binding"/>
    <property type="evidence" value="ECO:0007669"/>
    <property type="project" value="UniProtKB-KW"/>
</dbReference>
<dbReference type="PRINTS" id="PR00034">
    <property type="entry name" value="HTHCRP"/>
</dbReference>
<dbReference type="SUPFAM" id="SSF46785">
    <property type="entry name" value="Winged helix' DNA-binding domain"/>
    <property type="match status" value="1"/>
</dbReference>
<dbReference type="Pfam" id="PF13545">
    <property type="entry name" value="HTH_Crp_2"/>
    <property type="match status" value="1"/>
</dbReference>
<dbReference type="PROSITE" id="PS50042">
    <property type="entry name" value="CNMP_BINDING_3"/>
    <property type="match status" value="1"/>
</dbReference>
<dbReference type="CDD" id="cd00038">
    <property type="entry name" value="CAP_ED"/>
    <property type="match status" value="1"/>
</dbReference>
<feature type="domain" description="HTH crp-type" evidence="5">
    <location>
        <begin position="146"/>
        <end position="212"/>
    </location>
</feature>
<evidence type="ECO:0000256" key="1">
    <source>
        <dbReference type="ARBA" id="ARBA00023015"/>
    </source>
</evidence>
<dbReference type="Gene3D" id="2.60.120.10">
    <property type="entry name" value="Jelly Rolls"/>
    <property type="match status" value="1"/>
</dbReference>
<comment type="caution">
    <text evidence="6">The sequence shown here is derived from an EMBL/GenBank/DDBJ whole genome shotgun (WGS) entry which is preliminary data.</text>
</comment>
<evidence type="ECO:0000259" key="5">
    <source>
        <dbReference type="PROSITE" id="PS51063"/>
    </source>
</evidence>
<keyword evidence="7" id="KW-1185">Reference proteome</keyword>
<dbReference type="InterPro" id="IPR014710">
    <property type="entry name" value="RmlC-like_jellyroll"/>
</dbReference>
<dbReference type="Gene3D" id="1.10.10.10">
    <property type="entry name" value="Winged helix-like DNA-binding domain superfamily/Winged helix DNA-binding domain"/>
    <property type="match status" value="1"/>
</dbReference>
<dbReference type="EMBL" id="BQKE01000003">
    <property type="protein sequence ID" value="GJM63983.1"/>
    <property type="molecule type" value="Genomic_DNA"/>
</dbReference>
<dbReference type="PANTHER" id="PTHR24567">
    <property type="entry name" value="CRP FAMILY TRANSCRIPTIONAL REGULATORY PROTEIN"/>
    <property type="match status" value="1"/>
</dbReference>
<protein>
    <submittedName>
        <fullName evidence="6">Crp/Fnr family transcriptional regulator</fullName>
    </submittedName>
</protein>
<dbReference type="Proteomes" id="UP001310022">
    <property type="component" value="Unassembled WGS sequence"/>
</dbReference>
<dbReference type="Pfam" id="PF00027">
    <property type="entry name" value="cNMP_binding"/>
    <property type="match status" value="1"/>
</dbReference>
<keyword evidence="1" id="KW-0805">Transcription regulation</keyword>
<evidence type="ECO:0000259" key="4">
    <source>
        <dbReference type="PROSITE" id="PS50042"/>
    </source>
</evidence>
<dbReference type="RefSeq" id="WP_338239070.1">
    <property type="nucleotide sequence ID" value="NZ_BQKE01000003.1"/>
</dbReference>
<dbReference type="SMART" id="SM00419">
    <property type="entry name" value="HTH_CRP"/>
    <property type="match status" value="1"/>
</dbReference>
<dbReference type="InterPro" id="IPR018490">
    <property type="entry name" value="cNMP-bd_dom_sf"/>
</dbReference>
<dbReference type="AlphaFoldDB" id="A0AAN4W268"/>
<feature type="domain" description="Cyclic nucleotide-binding" evidence="4">
    <location>
        <begin position="10"/>
        <end position="69"/>
    </location>
</feature>
<name>A0AAN4W268_9BACT</name>